<dbReference type="SUPFAM" id="SSF56219">
    <property type="entry name" value="DNase I-like"/>
    <property type="match status" value="1"/>
</dbReference>
<sequence length="589" mass="67565">MQVQRGKRSVAFWPSIVMKKWLNIHPKNNDFSEDEMDNESEDDGSSHKWGHVGFNEENSPRIQRNMSTCSSEASNVTPAKPLVKHKRGKSEDLHCIKTKDLRLMIGTWNVAGRLPPDGHDVDDWLSMHQPADVYILGFQEVVPLNAGNVLGAETRAPIIKWEAIIRKFLNKSQELEYIPKSYSAPTSPVAEIKSNVDFPSTTEITDPKRKEITWLTGLYGLDWPEYTLDKKQDICFSGNNLSRVLSSPDQVGKDWLTHESNNFGPQGHVVDTGGLRIVRHNSCDMGLLWTEKQERADLVDSLYDLSGELMEEDDDSLVDGIKVEQGNLPITSGRKIDRYVRIVSKQMVGIYLSIWVRRRLRRHISNVKVTPIGIGLMGYMGNKGSISVSMSLYQTRICFVCSHLSSGHKDRDDGRRNSDVNEIMRRTHFLSAFDHDQPKTIPSHDQIFWFGDLNYRINMADSDVRKIVALKQWEKLLYNDQLCKELRSGCVFEGWKEGVINFPPTYKYKINSDHYIGEPPTEEEKRRTPAWCDRILWKGKGIEQLRYESVDSQMSDHRPVRSVFSIVVEVFDPTKIRRALDLTIPFIQI</sequence>
<keyword evidence="6" id="KW-1185">Reference proteome</keyword>
<dbReference type="SMART" id="SM00128">
    <property type="entry name" value="IPPc"/>
    <property type="match status" value="1"/>
</dbReference>
<evidence type="ECO:0000256" key="3">
    <source>
        <dbReference type="SAM" id="MobiDB-lite"/>
    </source>
</evidence>
<dbReference type="PANTHER" id="PTHR45666">
    <property type="entry name" value="TYPE IV INOSITOL POLYPHOSPHATE 5-PHOSPHATASE 9"/>
    <property type="match status" value="1"/>
</dbReference>
<reference evidence="5" key="1">
    <citation type="submission" date="2023-04" db="EMBL/GenBank/DDBJ databases">
        <authorList>
            <person name="Vijverberg K."/>
            <person name="Xiong W."/>
            <person name="Schranz E."/>
        </authorList>
    </citation>
    <scope>NUCLEOTIDE SEQUENCE</scope>
</reference>
<dbReference type="InterPro" id="IPR036691">
    <property type="entry name" value="Endo/exonu/phosph_ase_sf"/>
</dbReference>
<dbReference type="GO" id="GO:0034485">
    <property type="term" value="F:phosphatidylinositol-3,4,5-trisphosphate 5-phosphatase activity"/>
    <property type="evidence" value="ECO:0007669"/>
    <property type="project" value="TreeGrafter"/>
</dbReference>
<dbReference type="InterPro" id="IPR045849">
    <property type="entry name" value="IP5P_plant"/>
</dbReference>
<dbReference type="GO" id="GO:0004445">
    <property type="term" value="F:inositol-polyphosphate 5-phosphatase activity"/>
    <property type="evidence" value="ECO:0007669"/>
    <property type="project" value="InterPro"/>
</dbReference>
<protein>
    <recommendedName>
        <fullName evidence="4">Inositol polyphosphate-related phosphatase domain-containing protein</fullName>
    </recommendedName>
</protein>
<organism evidence="5 6">
    <name type="scientific">Lactuca saligna</name>
    <name type="common">Willowleaf lettuce</name>
    <dbReference type="NCBI Taxonomy" id="75948"/>
    <lineage>
        <taxon>Eukaryota</taxon>
        <taxon>Viridiplantae</taxon>
        <taxon>Streptophyta</taxon>
        <taxon>Embryophyta</taxon>
        <taxon>Tracheophyta</taxon>
        <taxon>Spermatophyta</taxon>
        <taxon>Magnoliopsida</taxon>
        <taxon>eudicotyledons</taxon>
        <taxon>Gunneridae</taxon>
        <taxon>Pentapetalae</taxon>
        <taxon>asterids</taxon>
        <taxon>campanulids</taxon>
        <taxon>Asterales</taxon>
        <taxon>Asteraceae</taxon>
        <taxon>Cichorioideae</taxon>
        <taxon>Cichorieae</taxon>
        <taxon>Lactucinae</taxon>
        <taxon>Lactuca</taxon>
    </lineage>
</organism>
<evidence type="ECO:0000313" key="5">
    <source>
        <dbReference type="EMBL" id="CAI9265464.1"/>
    </source>
</evidence>
<evidence type="ECO:0000256" key="1">
    <source>
        <dbReference type="ARBA" id="ARBA00010768"/>
    </source>
</evidence>
<comment type="similarity">
    <text evidence="1">Belongs to the inositol polyphosphate 5-phosphatase family.</text>
</comment>
<gene>
    <name evidence="5" type="ORF">LSALG_LOCUS6064</name>
</gene>
<feature type="domain" description="Inositol polyphosphate-related phosphatase" evidence="4">
    <location>
        <begin position="230"/>
        <end position="572"/>
    </location>
</feature>
<dbReference type="PANTHER" id="PTHR45666:SF21">
    <property type="entry name" value="TYPE I INOSITOL POLYPHOSPHATE 5-PHOSPHATASE 2"/>
    <property type="match status" value="1"/>
</dbReference>
<proteinExistence type="inferred from homology"/>
<dbReference type="Pfam" id="PF22669">
    <property type="entry name" value="Exo_endo_phos2"/>
    <property type="match status" value="2"/>
</dbReference>
<accession>A0AA35VB90</accession>
<dbReference type="InterPro" id="IPR000300">
    <property type="entry name" value="IPPc"/>
</dbReference>
<name>A0AA35VB90_LACSI</name>
<dbReference type="Gene3D" id="3.60.10.10">
    <property type="entry name" value="Endonuclease/exonuclease/phosphatase"/>
    <property type="match status" value="2"/>
</dbReference>
<evidence type="ECO:0000313" key="6">
    <source>
        <dbReference type="Proteomes" id="UP001177003"/>
    </source>
</evidence>
<dbReference type="EMBL" id="OX465086">
    <property type="protein sequence ID" value="CAI9265464.1"/>
    <property type="molecule type" value="Genomic_DNA"/>
</dbReference>
<feature type="region of interest" description="Disordered" evidence="3">
    <location>
        <begin position="32"/>
        <end position="56"/>
    </location>
</feature>
<dbReference type="AlphaFoldDB" id="A0AA35VB90"/>
<evidence type="ECO:0000259" key="4">
    <source>
        <dbReference type="SMART" id="SM00128"/>
    </source>
</evidence>
<keyword evidence="2" id="KW-0378">Hydrolase</keyword>
<feature type="compositionally biased region" description="Acidic residues" evidence="3">
    <location>
        <begin position="32"/>
        <end position="43"/>
    </location>
</feature>
<dbReference type="Proteomes" id="UP001177003">
    <property type="component" value="Chromosome 0"/>
</dbReference>
<dbReference type="GO" id="GO:0046856">
    <property type="term" value="P:phosphatidylinositol dephosphorylation"/>
    <property type="evidence" value="ECO:0007669"/>
    <property type="project" value="InterPro"/>
</dbReference>
<dbReference type="GO" id="GO:0004439">
    <property type="term" value="F:phosphatidylinositol-4,5-bisphosphate 5-phosphatase activity"/>
    <property type="evidence" value="ECO:0007669"/>
    <property type="project" value="TreeGrafter"/>
</dbReference>
<evidence type="ECO:0000256" key="2">
    <source>
        <dbReference type="ARBA" id="ARBA00022801"/>
    </source>
</evidence>